<organism evidence="2 3">
    <name type="scientific">Blumeria graminis f. sp. tritici</name>
    <dbReference type="NCBI Taxonomy" id="62690"/>
    <lineage>
        <taxon>Eukaryota</taxon>
        <taxon>Fungi</taxon>
        <taxon>Dikarya</taxon>
        <taxon>Ascomycota</taxon>
        <taxon>Pezizomycotina</taxon>
        <taxon>Leotiomycetes</taxon>
        <taxon>Erysiphales</taxon>
        <taxon>Erysiphaceae</taxon>
        <taxon>Blumeria</taxon>
    </lineage>
</organism>
<protein>
    <submittedName>
        <fullName evidence="2">Bgt-51302</fullName>
    </submittedName>
</protein>
<feature type="non-terminal residue" evidence="2">
    <location>
        <position position="1"/>
    </location>
</feature>
<evidence type="ECO:0000259" key="1">
    <source>
        <dbReference type="Pfam" id="PF17667"/>
    </source>
</evidence>
<dbReference type="Proteomes" id="UP000324639">
    <property type="component" value="Chromosome Bgt_-Un"/>
</dbReference>
<name>A0A9X9MQE9_BLUGR</name>
<reference evidence="2 3" key="1">
    <citation type="submission" date="2018-08" db="EMBL/GenBank/DDBJ databases">
        <authorList>
            <person name="Muller C M."/>
        </authorList>
    </citation>
    <scope>NUCLEOTIDE SEQUENCE [LARGE SCALE GENOMIC DNA]</scope>
</reference>
<evidence type="ECO:0000313" key="3">
    <source>
        <dbReference type="Proteomes" id="UP000324639"/>
    </source>
</evidence>
<evidence type="ECO:0000313" key="2">
    <source>
        <dbReference type="EMBL" id="VDB96510.1"/>
    </source>
</evidence>
<dbReference type="EMBL" id="LR026995">
    <property type="protein sequence ID" value="VDB96510.1"/>
    <property type="molecule type" value="Genomic_DNA"/>
</dbReference>
<accession>A0A9X9MQE9</accession>
<dbReference type="Pfam" id="PF17667">
    <property type="entry name" value="Pkinase_fungal"/>
    <property type="match status" value="1"/>
</dbReference>
<sequence>QLVYQTNSHLGNLDLSGADPWDLKADDHNVTYGSKYHAMTIPSLERNRFLFRIAMTPCGRKIDTCGSILDFVAGIRDAIKAHQRLVDISILHGDIPKEILS</sequence>
<dbReference type="InterPro" id="IPR040976">
    <property type="entry name" value="Pkinase_fungal"/>
</dbReference>
<gene>
    <name evidence="2" type="ORF">BGT96224V316_LOCUS8464</name>
</gene>
<keyword evidence="3" id="KW-1185">Reference proteome</keyword>
<dbReference type="AlphaFoldDB" id="A0A9X9MQE9"/>
<feature type="domain" description="Fungal-type protein kinase" evidence="1">
    <location>
        <begin position="38"/>
        <end position="95"/>
    </location>
</feature>
<proteinExistence type="predicted"/>